<dbReference type="Pfam" id="PF18759">
    <property type="entry name" value="Plavaka"/>
    <property type="match status" value="1"/>
</dbReference>
<name>A0A8I2YIC2_9AGAM</name>
<protein>
    <submittedName>
        <fullName evidence="2">Uncharacterized protein</fullName>
    </submittedName>
</protein>
<sequence length="337" mass="37967">MAVDTADEDNAPRANVHINQFGGRSGETTSRPRGAHGSKYRDYSDQLAASSKGDNNLWALFTSQIDWEVYKKLGLSYKTVAQLNGIIDTLPSPRPEFVHHQVEVAGKVFDFFSHDIIECIQALFGDPEHAQYLAFAPEHHYMDMDRENRVYHEMHTGKWWWSTQAELEKQRPGATIIPIILSSDKTQLMNFRNKSAYPVYLTIGSLPKSIRQKPSHHGQILLAYLPTARLTNVSNKSACRRIMANLFHACLGHIIAPLRNVGIDGIDITSGDGVHRQGHPILASYISDYPEQCVVTGAYNSDCPCTSPRAPNPCQLHQRLPRTVCRYWGVQQRLPHL</sequence>
<proteinExistence type="predicted"/>
<evidence type="ECO:0000256" key="1">
    <source>
        <dbReference type="SAM" id="MobiDB-lite"/>
    </source>
</evidence>
<accession>A0A8I2YIC2</accession>
<dbReference type="InterPro" id="IPR041078">
    <property type="entry name" value="Plavaka"/>
</dbReference>
<dbReference type="EMBL" id="JAGFBS010000028">
    <property type="protein sequence ID" value="KAG6372404.1"/>
    <property type="molecule type" value="Genomic_DNA"/>
</dbReference>
<keyword evidence="3" id="KW-1185">Reference proteome</keyword>
<evidence type="ECO:0000313" key="2">
    <source>
        <dbReference type="EMBL" id="KAG6372404.1"/>
    </source>
</evidence>
<comment type="caution">
    <text evidence="2">The sequence shown here is derived from an EMBL/GenBank/DDBJ whole genome shotgun (WGS) entry which is preliminary data.</text>
</comment>
<dbReference type="OrthoDB" id="2418900at2759"/>
<feature type="region of interest" description="Disordered" evidence="1">
    <location>
        <begin position="1"/>
        <end position="39"/>
    </location>
</feature>
<evidence type="ECO:0000313" key="3">
    <source>
        <dbReference type="Proteomes" id="UP000683000"/>
    </source>
</evidence>
<dbReference type="Proteomes" id="UP000683000">
    <property type="component" value="Unassembled WGS sequence"/>
</dbReference>
<reference evidence="2" key="1">
    <citation type="submission" date="2021-03" db="EMBL/GenBank/DDBJ databases">
        <title>Evolutionary innovations through gain and loss of genes in the ectomycorrhizal Boletales.</title>
        <authorList>
            <person name="Wu G."/>
            <person name="Miyauchi S."/>
            <person name="Morin E."/>
            <person name="Yang Z.-L."/>
            <person name="Xu J."/>
            <person name="Martin F.M."/>
        </authorList>
    </citation>
    <scope>NUCLEOTIDE SEQUENCE</scope>
    <source>
        <strain evidence="2">BR01</strain>
    </source>
</reference>
<dbReference type="AlphaFoldDB" id="A0A8I2YIC2"/>
<organism evidence="2 3">
    <name type="scientific">Boletus reticuloceps</name>
    <dbReference type="NCBI Taxonomy" id="495285"/>
    <lineage>
        <taxon>Eukaryota</taxon>
        <taxon>Fungi</taxon>
        <taxon>Dikarya</taxon>
        <taxon>Basidiomycota</taxon>
        <taxon>Agaricomycotina</taxon>
        <taxon>Agaricomycetes</taxon>
        <taxon>Agaricomycetidae</taxon>
        <taxon>Boletales</taxon>
        <taxon>Boletineae</taxon>
        <taxon>Boletaceae</taxon>
        <taxon>Boletoideae</taxon>
        <taxon>Boletus</taxon>
    </lineage>
</organism>
<gene>
    <name evidence="2" type="ORF">JVT61DRAFT_7877</name>
</gene>